<protein>
    <submittedName>
        <fullName evidence="2">Uncharacterized protein</fullName>
    </submittedName>
</protein>
<dbReference type="EMBL" id="CAAALY010033701">
    <property type="protein sequence ID" value="VEL17675.1"/>
    <property type="molecule type" value="Genomic_DNA"/>
</dbReference>
<sequence>MQSTANESSSEPSCSSYTCRLSLPNAVVTSLTPLLSANLSAAQVESDLGSFSSGTATVVCGHSFPDTSATPGLVRGNISSPNAAASISTSCDFPKVSLSLSNDHFPAATDHLSILTSPALRPTTLYPATPLRLSSASSEENSMHHSEHSIGGTVLSDDYESDHSVDEDDLTGSDQAFETVSPDNYLDLSLSSFI</sequence>
<feature type="region of interest" description="Disordered" evidence="1">
    <location>
        <begin position="133"/>
        <end position="178"/>
    </location>
</feature>
<keyword evidence="3" id="KW-1185">Reference proteome</keyword>
<evidence type="ECO:0000313" key="2">
    <source>
        <dbReference type="EMBL" id="VEL17675.1"/>
    </source>
</evidence>
<accession>A0A3S5BTH9</accession>
<evidence type="ECO:0000313" key="3">
    <source>
        <dbReference type="Proteomes" id="UP000784294"/>
    </source>
</evidence>
<dbReference type="AlphaFoldDB" id="A0A3S5BTH9"/>
<proteinExistence type="predicted"/>
<gene>
    <name evidence="2" type="ORF">PXEA_LOCUS11115</name>
</gene>
<organism evidence="2 3">
    <name type="scientific">Protopolystoma xenopodis</name>
    <dbReference type="NCBI Taxonomy" id="117903"/>
    <lineage>
        <taxon>Eukaryota</taxon>
        <taxon>Metazoa</taxon>
        <taxon>Spiralia</taxon>
        <taxon>Lophotrochozoa</taxon>
        <taxon>Platyhelminthes</taxon>
        <taxon>Monogenea</taxon>
        <taxon>Polyopisthocotylea</taxon>
        <taxon>Polystomatidea</taxon>
        <taxon>Polystomatidae</taxon>
        <taxon>Protopolystoma</taxon>
    </lineage>
</organism>
<evidence type="ECO:0000256" key="1">
    <source>
        <dbReference type="SAM" id="MobiDB-lite"/>
    </source>
</evidence>
<comment type="caution">
    <text evidence="2">The sequence shown here is derived from an EMBL/GenBank/DDBJ whole genome shotgun (WGS) entry which is preliminary data.</text>
</comment>
<dbReference type="Proteomes" id="UP000784294">
    <property type="component" value="Unassembled WGS sequence"/>
</dbReference>
<reference evidence="2" key="1">
    <citation type="submission" date="2018-11" db="EMBL/GenBank/DDBJ databases">
        <authorList>
            <consortium name="Pathogen Informatics"/>
        </authorList>
    </citation>
    <scope>NUCLEOTIDE SEQUENCE</scope>
</reference>
<feature type="compositionally biased region" description="Acidic residues" evidence="1">
    <location>
        <begin position="157"/>
        <end position="171"/>
    </location>
</feature>
<name>A0A3S5BTH9_9PLAT</name>